<organism evidence="3 4">
    <name type="scientific">Astrephomene gubernaculifera</name>
    <dbReference type="NCBI Taxonomy" id="47775"/>
    <lineage>
        <taxon>Eukaryota</taxon>
        <taxon>Viridiplantae</taxon>
        <taxon>Chlorophyta</taxon>
        <taxon>core chlorophytes</taxon>
        <taxon>Chlorophyceae</taxon>
        <taxon>CS clade</taxon>
        <taxon>Chlamydomonadales</taxon>
        <taxon>Astrephomenaceae</taxon>
        <taxon>Astrephomene</taxon>
    </lineage>
</organism>
<comment type="similarity">
    <text evidence="1">Belongs to the glycosyl hydrolase 16 family.</text>
</comment>
<name>A0AAD3DVV9_9CHLO</name>
<dbReference type="InterPro" id="IPR013320">
    <property type="entry name" value="ConA-like_dom_sf"/>
</dbReference>
<gene>
    <name evidence="3" type="ORF">Agub_g8399</name>
</gene>
<dbReference type="Proteomes" id="UP001054857">
    <property type="component" value="Unassembled WGS sequence"/>
</dbReference>
<dbReference type="CDD" id="cd08023">
    <property type="entry name" value="GH16_laminarinase_like"/>
    <property type="match status" value="1"/>
</dbReference>
<protein>
    <recommendedName>
        <fullName evidence="2">GH16 domain-containing protein</fullName>
    </recommendedName>
</protein>
<dbReference type="InterPro" id="IPR050546">
    <property type="entry name" value="Glycosyl_Hydrlase_16"/>
</dbReference>
<evidence type="ECO:0000313" key="3">
    <source>
        <dbReference type="EMBL" id="GFR46771.1"/>
    </source>
</evidence>
<dbReference type="GO" id="GO:0005975">
    <property type="term" value="P:carbohydrate metabolic process"/>
    <property type="evidence" value="ECO:0007669"/>
    <property type="project" value="InterPro"/>
</dbReference>
<dbReference type="Gene3D" id="2.60.120.200">
    <property type="match status" value="1"/>
</dbReference>
<keyword evidence="4" id="KW-1185">Reference proteome</keyword>
<evidence type="ECO:0000256" key="1">
    <source>
        <dbReference type="ARBA" id="ARBA00006865"/>
    </source>
</evidence>
<dbReference type="AlphaFoldDB" id="A0AAD3DVV9"/>
<evidence type="ECO:0000313" key="4">
    <source>
        <dbReference type="Proteomes" id="UP001054857"/>
    </source>
</evidence>
<sequence>MTMNLTCRSTSLASRRQQGYGRLLILLVAATLSHISGARQVLRWSEEFKPGCKTTDKFCINGGINLHKFGFDLGDGTSYGPSLIGWGNWQRQCHTNASSNVRVEPFPNNPTDGMLVIQAGYEPSGYTCFNENAPPSTTNYTSARLITRNKATFKWKGAPGNSTPVRIDVRLKVPLVNGTWASAWMLPETNKTWCMACGPYGDGWCLGGEIDIMEHINSNDYLISNVHHGGLPNASWVGCKQTVAVYKNKPKMSDWNVLSMIWDSTYIRFLANGKEYNKITLGKWSTGGSSSPYAPFDVPFYLIFDLAIGGLYPGYKIDNAKVAAGEARFNIDYIRVYDIVP</sequence>
<dbReference type="PANTHER" id="PTHR10963">
    <property type="entry name" value="GLYCOSYL HYDROLASE-RELATED"/>
    <property type="match status" value="1"/>
</dbReference>
<reference evidence="3 4" key="1">
    <citation type="journal article" date="2021" name="Sci. Rep.">
        <title>Genome sequencing of the multicellular alga Astrephomene provides insights into convergent evolution of germ-soma differentiation.</title>
        <authorList>
            <person name="Yamashita S."/>
            <person name="Yamamoto K."/>
            <person name="Matsuzaki R."/>
            <person name="Suzuki S."/>
            <person name="Yamaguchi H."/>
            <person name="Hirooka S."/>
            <person name="Minakuchi Y."/>
            <person name="Miyagishima S."/>
            <person name="Kawachi M."/>
            <person name="Toyoda A."/>
            <person name="Nozaki H."/>
        </authorList>
    </citation>
    <scope>NUCLEOTIDE SEQUENCE [LARGE SCALE GENOMIC DNA]</scope>
    <source>
        <strain evidence="3 4">NIES-4017</strain>
    </source>
</reference>
<accession>A0AAD3DVV9</accession>
<comment type="caution">
    <text evidence="3">The sequence shown here is derived from an EMBL/GenBank/DDBJ whole genome shotgun (WGS) entry which is preliminary data.</text>
</comment>
<proteinExistence type="inferred from homology"/>
<dbReference type="InterPro" id="IPR000757">
    <property type="entry name" value="Beta-glucanase-like"/>
</dbReference>
<feature type="domain" description="GH16" evidence="2">
    <location>
        <begin position="42"/>
        <end position="341"/>
    </location>
</feature>
<dbReference type="GO" id="GO:0004553">
    <property type="term" value="F:hydrolase activity, hydrolyzing O-glycosyl compounds"/>
    <property type="evidence" value="ECO:0007669"/>
    <property type="project" value="InterPro"/>
</dbReference>
<dbReference type="PROSITE" id="PS51762">
    <property type="entry name" value="GH16_2"/>
    <property type="match status" value="1"/>
</dbReference>
<dbReference type="EMBL" id="BMAR01000015">
    <property type="protein sequence ID" value="GFR46771.1"/>
    <property type="molecule type" value="Genomic_DNA"/>
</dbReference>
<dbReference type="PANTHER" id="PTHR10963:SF55">
    <property type="entry name" value="GLYCOSIDE HYDROLASE FAMILY 16 PROTEIN"/>
    <property type="match status" value="1"/>
</dbReference>
<evidence type="ECO:0000259" key="2">
    <source>
        <dbReference type="PROSITE" id="PS51762"/>
    </source>
</evidence>
<dbReference type="SUPFAM" id="SSF49899">
    <property type="entry name" value="Concanavalin A-like lectins/glucanases"/>
    <property type="match status" value="1"/>
</dbReference>